<evidence type="ECO:0000313" key="4">
    <source>
        <dbReference type="Proteomes" id="UP000094793"/>
    </source>
</evidence>
<dbReference type="EMBL" id="CP017150">
    <property type="protein sequence ID" value="AOP54825.1"/>
    <property type="molecule type" value="Genomic_DNA"/>
</dbReference>
<dbReference type="InterPro" id="IPR037143">
    <property type="entry name" value="4-PPantetheinyl_Trfase_dom_sf"/>
</dbReference>
<dbReference type="GO" id="GO:0019878">
    <property type="term" value="P:lysine biosynthetic process via aminoadipic acid"/>
    <property type="evidence" value="ECO:0007669"/>
    <property type="project" value="TreeGrafter"/>
</dbReference>
<dbReference type="GO" id="GO:0008897">
    <property type="term" value="F:holo-[acyl-carrier-protein] synthase activity"/>
    <property type="evidence" value="ECO:0007669"/>
    <property type="project" value="InterPro"/>
</dbReference>
<dbReference type="AlphaFoldDB" id="A0A1D7W778"/>
<evidence type="ECO:0000313" key="3">
    <source>
        <dbReference type="EMBL" id="AOP54825.1"/>
    </source>
</evidence>
<dbReference type="Gene3D" id="3.90.470.20">
    <property type="entry name" value="4'-phosphopantetheinyl transferase domain"/>
    <property type="match status" value="1"/>
</dbReference>
<protein>
    <submittedName>
        <fullName evidence="3">4'-phosphopantetheinyl transferase</fullName>
        <ecNumber evidence="3">2.7.8.-</ecNumber>
    </submittedName>
</protein>
<dbReference type="OrthoDB" id="190168at2"/>
<dbReference type="EC" id="2.7.8.-" evidence="3"/>
<evidence type="ECO:0000256" key="1">
    <source>
        <dbReference type="ARBA" id="ARBA00010990"/>
    </source>
</evidence>
<dbReference type="GO" id="GO:0000287">
    <property type="term" value="F:magnesium ion binding"/>
    <property type="evidence" value="ECO:0007669"/>
    <property type="project" value="InterPro"/>
</dbReference>
<evidence type="ECO:0000256" key="2">
    <source>
        <dbReference type="ARBA" id="ARBA00022679"/>
    </source>
</evidence>
<comment type="similarity">
    <text evidence="1">Belongs to the P-Pant transferase superfamily. Gsp/Sfp/HetI/AcpT family.</text>
</comment>
<organism evidence="3 4">
    <name type="scientific">Brevibacterium aurantiacum</name>
    <dbReference type="NCBI Taxonomy" id="273384"/>
    <lineage>
        <taxon>Bacteria</taxon>
        <taxon>Bacillati</taxon>
        <taxon>Actinomycetota</taxon>
        <taxon>Actinomycetes</taxon>
        <taxon>Micrococcales</taxon>
        <taxon>Brevibacteriaceae</taxon>
        <taxon>Brevibacterium</taxon>
    </lineage>
</organism>
<dbReference type="SUPFAM" id="SSF56214">
    <property type="entry name" value="4'-phosphopantetheinyl transferase"/>
    <property type="match status" value="2"/>
</dbReference>
<dbReference type="PANTHER" id="PTHR12215:SF10">
    <property type="entry name" value="L-AMINOADIPATE-SEMIALDEHYDE DEHYDROGENASE-PHOSPHOPANTETHEINYL TRANSFERASE"/>
    <property type="match status" value="1"/>
</dbReference>
<dbReference type="GO" id="GO:0005829">
    <property type="term" value="C:cytosol"/>
    <property type="evidence" value="ECO:0007669"/>
    <property type="project" value="TreeGrafter"/>
</dbReference>
<accession>A0A1D7W778</accession>
<dbReference type="InterPro" id="IPR050559">
    <property type="entry name" value="P-Pant_transferase_sf"/>
</dbReference>
<dbReference type="PANTHER" id="PTHR12215">
    <property type="entry name" value="PHOSPHOPANTETHEINE TRANSFERASE"/>
    <property type="match status" value="1"/>
</dbReference>
<keyword evidence="2 3" id="KW-0808">Transferase</keyword>
<sequence>MTRDTIEYLLCDVSSVGRAREEHRWLDSVLSPDEVAQESRLRQTTNKVAYRSAHILFRLMAARRLGIEPRDAAGLRFTRTCRSCGGPHGKPQIAGAELSLSRSGDMVAVASAPSPSHIGVDIECIPSEVFAGFDDYALAPGESLSPGANTTRRRIELWAAKEAALKATGDGLSVEPSDLEVVRTDCAPSSEYWAASIRAAVHPELNRLSLAIIPCPPSHVAALSCADRLPLISTDLSELLIG</sequence>
<proteinExistence type="inferred from homology"/>
<name>A0A1D7W778_BREAU</name>
<reference evidence="4" key="1">
    <citation type="submission" date="2016-09" db="EMBL/GenBank/DDBJ databases">
        <title>Complete Genome Sequence of Brevibacterium linens SMQ-1335.</title>
        <authorList>
            <person name="de Melo A.G."/>
            <person name="Labrie S.J."/>
            <person name="Dumaresq J."/>
            <person name="Roberts R.J."/>
            <person name="Tremblay D.M."/>
            <person name="Moineau S."/>
        </authorList>
    </citation>
    <scope>NUCLEOTIDE SEQUENCE [LARGE SCALE GENOMIC DNA]</scope>
    <source>
        <strain evidence="4">SMQ-1335</strain>
    </source>
</reference>
<gene>
    <name evidence="3" type="ORF">BLSMQ_3123</name>
</gene>
<dbReference type="RefSeq" id="WP_069600791.1">
    <property type="nucleotide sequence ID" value="NZ_CP017150.1"/>
</dbReference>
<dbReference type="Pfam" id="PF01648">
    <property type="entry name" value="ACPS"/>
    <property type="match status" value="1"/>
</dbReference>
<dbReference type="Proteomes" id="UP000094793">
    <property type="component" value="Chromosome"/>
</dbReference>
<dbReference type="InterPro" id="IPR008278">
    <property type="entry name" value="4-PPantetheinyl_Trfase_dom"/>
</dbReference>
<dbReference type="KEGG" id="blin:BLSMQ_3123"/>